<dbReference type="OrthoDB" id="2104859at2"/>
<reference evidence="2 3" key="1">
    <citation type="submission" date="2019-10" db="EMBL/GenBank/DDBJ databases">
        <title>The Genome Sequence of Clostridium tarantellae Isolated from Fish Brain.</title>
        <authorList>
            <person name="Bano L."/>
            <person name="Kiel M."/>
            <person name="Sales G."/>
            <person name="Doxey A.C."/>
            <person name="Mansfield M.J."/>
            <person name="Schiavone M."/>
            <person name="Rossetto O."/>
            <person name="Pirazzini M."/>
            <person name="Dobrindt U."/>
            <person name="Montecucco C."/>
        </authorList>
    </citation>
    <scope>NUCLEOTIDE SEQUENCE [LARGE SCALE GENOMIC DNA]</scope>
    <source>
        <strain evidence="2 3">DSM 3997</strain>
    </source>
</reference>
<dbReference type="EMBL" id="WHJC01000024">
    <property type="protein sequence ID" value="MPQ42857.1"/>
    <property type="molecule type" value="Genomic_DNA"/>
</dbReference>
<dbReference type="Proteomes" id="UP000430345">
    <property type="component" value="Unassembled WGS sequence"/>
</dbReference>
<name>A0A6I1ML67_9CLOT</name>
<evidence type="ECO:0000256" key="1">
    <source>
        <dbReference type="SAM" id="Coils"/>
    </source>
</evidence>
<organism evidence="2 3">
    <name type="scientific">Clostridium tarantellae</name>
    <dbReference type="NCBI Taxonomy" id="39493"/>
    <lineage>
        <taxon>Bacteria</taxon>
        <taxon>Bacillati</taxon>
        <taxon>Bacillota</taxon>
        <taxon>Clostridia</taxon>
        <taxon>Eubacteriales</taxon>
        <taxon>Clostridiaceae</taxon>
        <taxon>Clostridium</taxon>
    </lineage>
</organism>
<comment type="caution">
    <text evidence="2">The sequence shown here is derived from an EMBL/GenBank/DDBJ whole genome shotgun (WGS) entry which is preliminary data.</text>
</comment>
<feature type="coiled-coil region" evidence="1">
    <location>
        <begin position="23"/>
        <end position="50"/>
    </location>
</feature>
<evidence type="ECO:0000313" key="3">
    <source>
        <dbReference type="Proteomes" id="UP000430345"/>
    </source>
</evidence>
<dbReference type="AlphaFoldDB" id="A0A6I1ML67"/>
<evidence type="ECO:0000313" key="2">
    <source>
        <dbReference type="EMBL" id="MPQ42857.1"/>
    </source>
</evidence>
<keyword evidence="3" id="KW-1185">Reference proteome</keyword>
<accession>A0A6I1ML67</accession>
<proteinExistence type="predicted"/>
<dbReference type="RefSeq" id="WP_152887855.1">
    <property type="nucleotide sequence ID" value="NZ_WHJC01000024.1"/>
</dbReference>
<sequence length="180" mass="21042">MDTTKINEIEEAIIKYYEDKKFLELLKIRLKILNSNIKELKEKINSGKIEFNIDIKAQNYDSIGSSSNESHGIEVEIEKAYLRLENLLERKKIEVIEIENKIFDIKTKVDCITEILTCQVGLNSKLNEMLDLRYNRKYSMKDIANKFYAGAIATAYRDRDRVLELVEAIVRLYGKDILEI</sequence>
<protein>
    <submittedName>
        <fullName evidence="2">Uncharacterized protein</fullName>
    </submittedName>
</protein>
<gene>
    <name evidence="2" type="ORF">GBZ86_03695</name>
</gene>
<keyword evidence="1" id="KW-0175">Coiled coil</keyword>